<evidence type="ECO:0000313" key="4">
    <source>
        <dbReference type="Proteomes" id="UP000683000"/>
    </source>
</evidence>
<feature type="compositionally biased region" description="Pro residues" evidence="1">
    <location>
        <begin position="216"/>
        <end position="233"/>
    </location>
</feature>
<sequence length="233" mass="25315">MAIQRSIEYARSQENLYISYPYNYWLTPGRIVGIAIGAAVLILVILSMLILACRRRRRRRTKVTSQSPASDFSGQPQQYPSWREPRQLGQMPYRPDAPNVGWYYPAPGSVPPYQAKSTFTGQAERAAPLGQVPSTTHSEQAPNVLPLSEAQGSPPSDWARRPAPTSPVVGASTSVQRPPTSQMQITVPSPQVQSAAPLVQAQGQGASIPPSGRDQSPPPYYPPSPPPPAHTAR</sequence>
<feature type="compositionally biased region" description="Polar residues" evidence="1">
    <location>
        <begin position="171"/>
        <end position="194"/>
    </location>
</feature>
<keyword evidence="4" id="KW-1185">Reference proteome</keyword>
<accession>A0A8I2Z0M6</accession>
<keyword evidence="2" id="KW-0472">Membrane</keyword>
<dbReference type="EMBL" id="JAGFBS010000001">
    <property type="protein sequence ID" value="KAG6381836.1"/>
    <property type="molecule type" value="Genomic_DNA"/>
</dbReference>
<dbReference type="AlphaFoldDB" id="A0A8I2Z0M6"/>
<gene>
    <name evidence="3" type="ORF">JVT61DRAFT_445</name>
</gene>
<reference evidence="3" key="1">
    <citation type="submission" date="2021-03" db="EMBL/GenBank/DDBJ databases">
        <title>Evolutionary innovations through gain and loss of genes in the ectomycorrhizal Boletales.</title>
        <authorList>
            <person name="Wu G."/>
            <person name="Miyauchi S."/>
            <person name="Morin E."/>
            <person name="Yang Z.-L."/>
            <person name="Xu J."/>
            <person name="Martin F.M."/>
        </authorList>
    </citation>
    <scope>NUCLEOTIDE SEQUENCE</scope>
    <source>
        <strain evidence="3">BR01</strain>
    </source>
</reference>
<protein>
    <submittedName>
        <fullName evidence="3">Uncharacterized protein</fullName>
    </submittedName>
</protein>
<feature type="compositionally biased region" description="Polar residues" evidence="1">
    <location>
        <begin position="132"/>
        <end position="141"/>
    </location>
</feature>
<dbReference type="Proteomes" id="UP000683000">
    <property type="component" value="Unassembled WGS sequence"/>
</dbReference>
<feature type="region of interest" description="Disordered" evidence="1">
    <location>
        <begin position="132"/>
        <end position="233"/>
    </location>
</feature>
<feature type="region of interest" description="Disordered" evidence="1">
    <location>
        <begin position="60"/>
        <end position="91"/>
    </location>
</feature>
<evidence type="ECO:0000256" key="1">
    <source>
        <dbReference type="SAM" id="MobiDB-lite"/>
    </source>
</evidence>
<keyword evidence="2" id="KW-0812">Transmembrane</keyword>
<feature type="compositionally biased region" description="Polar residues" evidence="1">
    <location>
        <begin position="63"/>
        <end position="80"/>
    </location>
</feature>
<name>A0A8I2Z0M6_9AGAM</name>
<keyword evidence="2" id="KW-1133">Transmembrane helix</keyword>
<evidence type="ECO:0000313" key="3">
    <source>
        <dbReference type="EMBL" id="KAG6381836.1"/>
    </source>
</evidence>
<evidence type="ECO:0000256" key="2">
    <source>
        <dbReference type="SAM" id="Phobius"/>
    </source>
</evidence>
<organism evidence="3 4">
    <name type="scientific">Boletus reticuloceps</name>
    <dbReference type="NCBI Taxonomy" id="495285"/>
    <lineage>
        <taxon>Eukaryota</taxon>
        <taxon>Fungi</taxon>
        <taxon>Dikarya</taxon>
        <taxon>Basidiomycota</taxon>
        <taxon>Agaricomycotina</taxon>
        <taxon>Agaricomycetes</taxon>
        <taxon>Agaricomycetidae</taxon>
        <taxon>Boletales</taxon>
        <taxon>Boletineae</taxon>
        <taxon>Boletaceae</taxon>
        <taxon>Boletoideae</taxon>
        <taxon>Boletus</taxon>
    </lineage>
</organism>
<proteinExistence type="predicted"/>
<comment type="caution">
    <text evidence="3">The sequence shown here is derived from an EMBL/GenBank/DDBJ whole genome shotgun (WGS) entry which is preliminary data.</text>
</comment>
<dbReference type="OrthoDB" id="10339410at2759"/>
<feature type="transmembrane region" description="Helical" evidence="2">
    <location>
        <begin position="31"/>
        <end position="52"/>
    </location>
</feature>